<dbReference type="Pfam" id="PF01764">
    <property type="entry name" value="Lipase_3"/>
    <property type="match status" value="1"/>
</dbReference>
<evidence type="ECO:0000313" key="3">
    <source>
        <dbReference type="Proteomes" id="UP000188388"/>
    </source>
</evidence>
<dbReference type="SUPFAM" id="SSF53474">
    <property type="entry name" value="alpha/beta-Hydrolases"/>
    <property type="match status" value="1"/>
</dbReference>
<dbReference type="PANTHER" id="PTHR45856:SF24">
    <property type="entry name" value="FUNGAL LIPASE-LIKE DOMAIN-CONTAINING PROTEIN"/>
    <property type="match status" value="1"/>
</dbReference>
<evidence type="ECO:0000259" key="1">
    <source>
        <dbReference type="Pfam" id="PF01764"/>
    </source>
</evidence>
<dbReference type="STRING" id="1631249.BQ8794_110035"/>
<dbReference type="PANTHER" id="PTHR45856">
    <property type="entry name" value="ALPHA/BETA-HYDROLASES SUPERFAMILY PROTEIN"/>
    <property type="match status" value="1"/>
</dbReference>
<proteinExistence type="predicted"/>
<dbReference type="InterPro" id="IPR002921">
    <property type="entry name" value="Fungal_lipase-type"/>
</dbReference>
<dbReference type="InterPro" id="IPR051218">
    <property type="entry name" value="Sec_MonoDiacylglyc_Lipase"/>
</dbReference>
<dbReference type="Gene3D" id="3.40.50.1820">
    <property type="entry name" value="alpha/beta hydrolase"/>
    <property type="match status" value="1"/>
</dbReference>
<feature type="domain" description="Fungal lipase-type" evidence="1">
    <location>
        <begin position="89"/>
        <end position="211"/>
    </location>
</feature>
<dbReference type="CDD" id="cd00519">
    <property type="entry name" value="Lipase_3"/>
    <property type="match status" value="1"/>
</dbReference>
<protein>
    <submittedName>
        <fullName evidence="2">Lipase, class 3</fullName>
    </submittedName>
</protein>
<dbReference type="GO" id="GO:0006629">
    <property type="term" value="P:lipid metabolic process"/>
    <property type="evidence" value="ECO:0007669"/>
    <property type="project" value="InterPro"/>
</dbReference>
<evidence type="ECO:0000313" key="2">
    <source>
        <dbReference type="EMBL" id="SIT53229.1"/>
    </source>
</evidence>
<dbReference type="InterPro" id="IPR029058">
    <property type="entry name" value="AB_hydrolase_fold"/>
</dbReference>
<sequence length="301" mass="32958">MLTAIALCTMALTGCVGVSSKELLALGSTVTPSKVDFVELSAYAGRAKTAYAAEAAIRAKYPSTVRVGSPGKTDALYFVERDDKAKSQYISIRGTANKKNIFEDIEIRVRQDLDIDIPVHSGFDATARAIYDDMKPYLKPNYKTFITGHSLGGAIAALLAIYMVEDDYDVVKVVTFGQPKFTTSAGVERLGFLTITRVVDENDIVPMLPPTTVFNRIHGSYQHIGPEVILLEGPRYVFLPEHDADRISLGELSRSIGLADLADHHMDNYVNRLSTKATSAVAVSYNDREEYVALKKKPASN</sequence>
<reference evidence="3" key="1">
    <citation type="submission" date="2017-01" db="EMBL/GenBank/DDBJ databases">
        <authorList>
            <person name="Brunel B."/>
        </authorList>
    </citation>
    <scope>NUCLEOTIDE SEQUENCE [LARGE SCALE GENOMIC DNA]</scope>
</reference>
<organism evidence="2 3">
    <name type="scientific">Mesorhizobium prunaredense</name>
    <dbReference type="NCBI Taxonomy" id="1631249"/>
    <lineage>
        <taxon>Bacteria</taxon>
        <taxon>Pseudomonadati</taxon>
        <taxon>Pseudomonadota</taxon>
        <taxon>Alphaproteobacteria</taxon>
        <taxon>Hyphomicrobiales</taxon>
        <taxon>Phyllobacteriaceae</taxon>
        <taxon>Mesorhizobium</taxon>
    </lineage>
</organism>
<gene>
    <name evidence="2" type="ORF">BQ8794_110035</name>
</gene>
<keyword evidence="3" id="KW-1185">Reference proteome</keyword>
<dbReference type="AlphaFoldDB" id="A0A1R3V016"/>
<dbReference type="Proteomes" id="UP000188388">
    <property type="component" value="Unassembled WGS sequence"/>
</dbReference>
<dbReference type="EMBL" id="FTPD01000003">
    <property type="protein sequence ID" value="SIT53229.1"/>
    <property type="molecule type" value="Genomic_DNA"/>
</dbReference>
<name>A0A1R3V016_9HYPH</name>
<dbReference type="RefSeq" id="WP_167378603.1">
    <property type="nucleotide sequence ID" value="NZ_FTPD01000003.1"/>
</dbReference>
<accession>A0A1R3V016</accession>